<evidence type="ECO:0000313" key="1">
    <source>
        <dbReference type="EMBL" id="KFB48384.1"/>
    </source>
</evidence>
<reference evidence="2" key="2">
    <citation type="submission" date="2020-05" db="UniProtKB">
        <authorList>
            <consortium name="EnsemblMetazoa"/>
        </authorList>
    </citation>
    <scope>IDENTIFICATION</scope>
</reference>
<protein>
    <submittedName>
        <fullName evidence="1 2">Peptidase M16 domain-containing protein</fullName>
    </submittedName>
</protein>
<sequence>MFLRSQPTARPGFGKEGDCDYIGTIQSHYKRSHFVADLLLILVQLEPASIETEEKKDTLATLRYLLTGPDFSGPPRPRGG</sequence>
<accession>A0A084WDU0</accession>
<organism evidence="1">
    <name type="scientific">Anopheles sinensis</name>
    <name type="common">Mosquito</name>
    <dbReference type="NCBI Taxonomy" id="74873"/>
    <lineage>
        <taxon>Eukaryota</taxon>
        <taxon>Metazoa</taxon>
        <taxon>Ecdysozoa</taxon>
        <taxon>Arthropoda</taxon>
        <taxon>Hexapoda</taxon>
        <taxon>Insecta</taxon>
        <taxon>Pterygota</taxon>
        <taxon>Neoptera</taxon>
        <taxon>Endopterygota</taxon>
        <taxon>Diptera</taxon>
        <taxon>Nematocera</taxon>
        <taxon>Culicoidea</taxon>
        <taxon>Culicidae</taxon>
        <taxon>Anophelinae</taxon>
        <taxon>Anopheles</taxon>
    </lineage>
</organism>
<evidence type="ECO:0000313" key="3">
    <source>
        <dbReference type="Proteomes" id="UP000030765"/>
    </source>
</evidence>
<reference evidence="1 3" key="1">
    <citation type="journal article" date="2014" name="BMC Genomics">
        <title>Genome sequence of Anopheles sinensis provides insight into genetics basis of mosquito competence for malaria parasites.</title>
        <authorList>
            <person name="Zhou D."/>
            <person name="Zhang D."/>
            <person name="Ding G."/>
            <person name="Shi L."/>
            <person name="Hou Q."/>
            <person name="Ye Y."/>
            <person name="Xu Y."/>
            <person name="Zhou H."/>
            <person name="Xiong C."/>
            <person name="Li S."/>
            <person name="Yu J."/>
            <person name="Hong S."/>
            <person name="Yu X."/>
            <person name="Zou P."/>
            <person name="Chen C."/>
            <person name="Chang X."/>
            <person name="Wang W."/>
            <person name="Lv Y."/>
            <person name="Sun Y."/>
            <person name="Ma L."/>
            <person name="Shen B."/>
            <person name="Zhu C."/>
        </authorList>
    </citation>
    <scope>NUCLEOTIDE SEQUENCE [LARGE SCALE GENOMIC DNA]</scope>
</reference>
<dbReference type="EMBL" id="ATLV01023068">
    <property type="status" value="NOT_ANNOTATED_CDS"/>
    <property type="molecule type" value="Genomic_DNA"/>
</dbReference>
<dbReference type="VEuPathDB" id="VectorBase:ASIC016506"/>
<gene>
    <name evidence="1" type="ORF">ZHAS_00016506</name>
</gene>
<proteinExistence type="predicted"/>
<dbReference type="EMBL" id="KE525340">
    <property type="protein sequence ID" value="KFB48384.1"/>
    <property type="molecule type" value="Genomic_DNA"/>
</dbReference>
<keyword evidence="3" id="KW-1185">Reference proteome</keyword>
<dbReference type="AlphaFoldDB" id="A0A084WDU0"/>
<name>A0A084WDU0_ANOSI</name>
<dbReference type="EnsemblMetazoa" id="ASIC016506-RA">
    <property type="protein sequence ID" value="ASIC016506-PA"/>
    <property type="gene ID" value="ASIC016506"/>
</dbReference>
<evidence type="ECO:0000313" key="2">
    <source>
        <dbReference type="EnsemblMetazoa" id="ASIC016506-PA"/>
    </source>
</evidence>
<dbReference type="Proteomes" id="UP000030765">
    <property type="component" value="Unassembled WGS sequence"/>
</dbReference>